<dbReference type="Pfam" id="PF00266">
    <property type="entry name" value="Aminotran_5"/>
    <property type="match status" value="1"/>
</dbReference>
<comment type="caution">
    <text evidence="2">The sequence shown here is derived from an EMBL/GenBank/DDBJ whole genome shotgun (WGS) entry which is preliminary data.</text>
</comment>
<name>A0A6N7W3E1_9FIRM</name>
<sequence>MKNWNEQEIRGDFPIFGRSGPLIYLNNAATAQRPACVLEAERSFYENCNANPLRG</sequence>
<keyword evidence="3" id="KW-1185">Reference proteome</keyword>
<gene>
    <name evidence="2" type="ORF">FYJ45_16140</name>
</gene>
<dbReference type="Gene3D" id="3.40.640.10">
    <property type="entry name" value="Type I PLP-dependent aspartate aminotransferase-like (Major domain)"/>
    <property type="match status" value="1"/>
</dbReference>
<dbReference type="InterPro" id="IPR000192">
    <property type="entry name" value="Aminotrans_V_dom"/>
</dbReference>
<accession>A0A6N7W3E1</accession>
<evidence type="ECO:0000259" key="1">
    <source>
        <dbReference type="Pfam" id="PF00266"/>
    </source>
</evidence>
<dbReference type="AlphaFoldDB" id="A0A6N7W3E1"/>
<dbReference type="SUPFAM" id="SSF53383">
    <property type="entry name" value="PLP-dependent transferases"/>
    <property type="match status" value="1"/>
</dbReference>
<dbReference type="InterPro" id="IPR015422">
    <property type="entry name" value="PyrdxlP-dep_Trfase_small"/>
</dbReference>
<evidence type="ECO:0000313" key="2">
    <source>
        <dbReference type="EMBL" id="MSS89756.1"/>
    </source>
</evidence>
<keyword evidence="2" id="KW-0808">Transferase</keyword>
<dbReference type="GeneID" id="86054573"/>
<dbReference type="RefSeq" id="WP_154465750.1">
    <property type="nucleotide sequence ID" value="NZ_VUMI01000026.1"/>
</dbReference>
<dbReference type="GO" id="GO:0008483">
    <property type="term" value="F:transaminase activity"/>
    <property type="evidence" value="ECO:0007669"/>
    <property type="project" value="UniProtKB-KW"/>
</dbReference>
<dbReference type="Gene3D" id="3.90.1150.10">
    <property type="entry name" value="Aspartate Aminotransferase, domain 1"/>
    <property type="match status" value="1"/>
</dbReference>
<dbReference type="Proteomes" id="UP000436047">
    <property type="component" value="Unassembled WGS sequence"/>
</dbReference>
<proteinExistence type="predicted"/>
<keyword evidence="2" id="KW-0032">Aminotransferase</keyword>
<evidence type="ECO:0000313" key="3">
    <source>
        <dbReference type="Proteomes" id="UP000436047"/>
    </source>
</evidence>
<dbReference type="EMBL" id="VUMI01000026">
    <property type="protein sequence ID" value="MSS89756.1"/>
    <property type="molecule type" value="Genomic_DNA"/>
</dbReference>
<protein>
    <submittedName>
        <fullName evidence="2">Aminotransferase class V-fold PLP-dependent enzyme</fullName>
    </submittedName>
</protein>
<dbReference type="InterPro" id="IPR015424">
    <property type="entry name" value="PyrdxlP-dep_Trfase"/>
</dbReference>
<organism evidence="2 3">
    <name type="scientific">Eisenbergiella porci</name>
    <dbReference type="NCBI Taxonomy" id="2652274"/>
    <lineage>
        <taxon>Bacteria</taxon>
        <taxon>Bacillati</taxon>
        <taxon>Bacillota</taxon>
        <taxon>Clostridia</taxon>
        <taxon>Lachnospirales</taxon>
        <taxon>Lachnospiraceae</taxon>
        <taxon>Eisenbergiella</taxon>
    </lineage>
</organism>
<feature type="domain" description="Aminotransferase class V" evidence="1">
    <location>
        <begin position="23"/>
        <end position="54"/>
    </location>
</feature>
<reference evidence="2 3" key="1">
    <citation type="submission" date="2019-08" db="EMBL/GenBank/DDBJ databases">
        <title>In-depth cultivation of the pig gut microbiome towards novel bacterial diversity and tailored functional studies.</title>
        <authorList>
            <person name="Wylensek D."/>
            <person name="Hitch T.C.A."/>
            <person name="Clavel T."/>
        </authorList>
    </citation>
    <scope>NUCLEOTIDE SEQUENCE [LARGE SCALE GENOMIC DNA]</scope>
    <source>
        <strain evidence="2 3">WCA-389-WT-23B</strain>
    </source>
</reference>
<dbReference type="InterPro" id="IPR015421">
    <property type="entry name" value="PyrdxlP-dep_Trfase_major"/>
</dbReference>